<gene>
    <name evidence="1" type="ORF">ACFFU9_12305</name>
</gene>
<proteinExistence type="predicted"/>
<dbReference type="Proteomes" id="UP001589585">
    <property type="component" value="Unassembled WGS sequence"/>
</dbReference>
<organism evidence="1 2">
    <name type="scientific">Mariniflexile ostreae</name>
    <dbReference type="NCBI Taxonomy" id="1520892"/>
    <lineage>
        <taxon>Bacteria</taxon>
        <taxon>Pseudomonadati</taxon>
        <taxon>Bacteroidota</taxon>
        <taxon>Flavobacteriia</taxon>
        <taxon>Flavobacteriales</taxon>
        <taxon>Flavobacteriaceae</taxon>
        <taxon>Mariniflexile</taxon>
    </lineage>
</organism>
<evidence type="ECO:0000313" key="2">
    <source>
        <dbReference type="Proteomes" id="UP001589585"/>
    </source>
</evidence>
<accession>A0ABV5FDK9</accession>
<evidence type="ECO:0008006" key="3">
    <source>
        <dbReference type="Google" id="ProtNLM"/>
    </source>
</evidence>
<dbReference type="RefSeq" id="WP_379861757.1">
    <property type="nucleotide sequence ID" value="NZ_JBHMFC010000077.1"/>
</dbReference>
<protein>
    <recommendedName>
        <fullName evidence="3">Lipoprotein</fullName>
    </recommendedName>
</protein>
<sequence>MMHKLFIIILMASIFKSCNSQEVTKDKAINGMQELELVKKLNKPRRETIIPIHKKVNLLEYQSDLFEITKDLTESDTIYVKELYWEHKKTKQVVWLKKTHENWIVFDNLIWSNKIQF</sequence>
<reference evidence="1 2" key="1">
    <citation type="submission" date="2024-09" db="EMBL/GenBank/DDBJ databases">
        <authorList>
            <person name="Sun Q."/>
            <person name="Mori K."/>
        </authorList>
    </citation>
    <scope>NUCLEOTIDE SEQUENCE [LARGE SCALE GENOMIC DNA]</scope>
    <source>
        <strain evidence="1 2">CECT 8622</strain>
    </source>
</reference>
<dbReference type="EMBL" id="JBHMFC010000077">
    <property type="protein sequence ID" value="MFB9057523.1"/>
    <property type="molecule type" value="Genomic_DNA"/>
</dbReference>
<evidence type="ECO:0000313" key="1">
    <source>
        <dbReference type="EMBL" id="MFB9057523.1"/>
    </source>
</evidence>
<name>A0ABV5FDK9_9FLAO</name>
<keyword evidence="2" id="KW-1185">Reference proteome</keyword>
<comment type="caution">
    <text evidence="1">The sequence shown here is derived from an EMBL/GenBank/DDBJ whole genome shotgun (WGS) entry which is preliminary data.</text>
</comment>